<keyword evidence="1 5" id="KW-0245">EGF-like domain</keyword>
<dbReference type="EMBL" id="MU827839">
    <property type="protein sequence ID" value="KAJ7319174.1"/>
    <property type="molecule type" value="Genomic_DNA"/>
</dbReference>
<evidence type="ECO:0000313" key="8">
    <source>
        <dbReference type="Proteomes" id="UP001163046"/>
    </source>
</evidence>
<dbReference type="PROSITE" id="PS00010">
    <property type="entry name" value="ASX_HYDROXYL"/>
    <property type="match status" value="1"/>
</dbReference>
<dbReference type="SMART" id="SM00179">
    <property type="entry name" value="EGF_CA"/>
    <property type="match status" value="1"/>
</dbReference>
<dbReference type="InterPro" id="IPR000152">
    <property type="entry name" value="EGF-type_Asp/Asn_hydroxyl_site"/>
</dbReference>
<comment type="caution">
    <text evidence="7">The sequence shown here is derived from an EMBL/GenBank/DDBJ whole genome shotgun (WGS) entry which is preliminary data.</text>
</comment>
<dbReference type="OrthoDB" id="5968278at2759"/>
<reference evidence="7" key="1">
    <citation type="submission" date="2023-01" db="EMBL/GenBank/DDBJ databases">
        <title>Genome assembly of the deep-sea coral Lophelia pertusa.</title>
        <authorList>
            <person name="Herrera S."/>
            <person name="Cordes E."/>
        </authorList>
    </citation>
    <scope>NUCLEOTIDE SEQUENCE</scope>
    <source>
        <strain evidence="7">USNM1676648</strain>
        <tissue evidence="7">Polyp</tissue>
    </source>
</reference>
<dbReference type="Proteomes" id="UP001163046">
    <property type="component" value="Unassembled WGS sequence"/>
</dbReference>
<dbReference type="Gene3D" id="2.10.25.10">
    <property type="entry name" value="Laminin"/>
    <property type="match status" value="1"/>
</dbReference>
<evidence type="ECO:0000256" key="3">
    <source>
        <dbReference type="ARBA" id="ARBA00022737"/>
    </source>
</evidence>
<dbReference type="SUPFAM" id="SSF57196">
    <property type="entry name" value="EGF/Laminin"/>
    <property type="match status" value="1"/>
</dbReference>
<proteinExistence type="predicted"/>
<dbReference type="GO" id="GO:0005509">
    <property type="term" value="F:calcium ion binding"/>
    <property type="evidence" value="ECO:0007669"/>
    <property type="project" value="InterPro"/>
</dbReference>
<dbReference type="SMART" id="SM00181">
    <property type="entry name" value="EGF"/>
    <property type="match status" value="1"/>
</dbReference>
<dbReference type="PRINTS" id="PR00010">
    <property type="entry name" value="EGFBLOOD"/>
</dbReference>
<feature type="disulfide bond" evidence="5">
    <location>
        <begin position="29"/>
        <end position="38"/>
    </location>
</feature>
<dbReference type="PROSITE" id="PS01186">
    <property type="entry name" value="EGF_2"/>
    <property type="match status" value="1"/>
</dbReference>
<dbReference type="PROSITE" id="PS01187">
    <property type="entry name" value="EGF_CA"/>
    <property type="match status" value="1"/>
</dbReference>
<dbReference type="PANTHER" id="PTHR12916">
    <property type="entry name" value="CYTOCHROME C OXIDASE POLYPEPTIDE VIC-2"/>
    <property type="match status" value="1"/>
</dbReference>
<dbReference type="PANTHER" id="PTHR12916:SF4">
    <property type="entry name" value="UNINFLATABLE, ISOFORM C"/>
    <property type="match status" value="1"/>
</dbReference>
<dbReference type="InterPro" id="IPR018097">
    <property type="entry name" value="EGF_Ca-bd_CS"/>
</dbReference>
<evidence type="ECO:0000256" key="5">
    <source>
        <dbReference type="PROSITE-ProRule" id="PRU00076"/>
    </source>
</evidence>
<organism evidence="7 8">
    <name type="scientific">Desmophyllum pertusum</name>
    <dbReference type="NCBI Taxonomy" id="174260"/>
    <lineage>
        <taxon>Eukaryota</taxon>
        <taxon>Metazoa</taxon>
        <taxon>Cnidaria</taxon>
        <taxon>Anthozoa</taxon>
        <taxon>Hexacorallia</taxon>
        <taxon>Scleractinia</taxon>
        <taxon>Caryophylliina</taxon>
        <taxon>Caryophylliidae</taxon>
        <taxon>Desmophyllum</taxon>
    </lineage>
</organism>
<gene>
    <name evidence="7" type="ORF">OS493_036576</name>
</gene>
<evidence type="ECO:0000259" key="6">
    <source>
        <dbReference type="PROSITE" id="PS50026"/>
    </source>
</evidence>
<dbReference type="FunFam" id="2.10.25.10:FF:000640">
    <property type="entry name" value="Sushi, von Willebrand factor type A, EGF and pentraxin domain-containing protein 1"/>
    <property type="match status" value="1"/>
</dbReference>
<keyword evidence="2" id="KW-0732">Signal</keyword>
<dbReference type="PROSITE" id="PS00022">
    <property type="entry name" value="EGF_1"/>
    <property type="match status" value="1"/>
</dbReference>
<keyword evidence="4 5" id="KW-1015">Disulfide bond</keyword>
<name>A0A9W9YAE6_9CNID</name>
<dbReference type="InterPro" id="IPR000742">
    <property type="entry name" value="EGF"/>
</dbReference>
<evidence type="ECO:0000313" key="7">
    <source>
        <dbReference type="EMBL" id="KAJ7319174.1"/>
    </source>
</evidence>
<evidence type="ECO:0000256" key="2">
    <source>
        <dbReference type="ARBA" id="ARBA00022729"/>
    </source>
</evidence>
<protein>
    <recommendedName>
        <fullName evidence="6">EGF-like domain-containing protein</fullName>
    </recommendedName>
</protein>
<evidence type="ECO:0000256" key="4">
    <source>
        <dbReference type="ARBA" id="ARBA00023157"/>
    </source>
</evidence>
<keyword evidence="3" id="KW-0677">Repeat</keyword>
<dbReference type="InterPro" id="IPR001881">
    <property type="entry name" value="EGF-like_Ca-bd_dom"/>
</dbReference>
<dbReference type="PROSITE" id="PS50026">
    <property type="entry name" value="EGF_3"/>
    <property type="match status" value="1"/>
</dbReference>
<comment type="caution">
    <text evidence="5">Lacks conserved residue(s) required for the propagation of feature annotation.</text>
</comment>
<accession>A0A9W9YAE6</accession>
<dbReference type="CDD" id="cd00054">
    <property type="entry name" value="EGF_CA"/>
    <property type="match status" value="1"/>
</dbReference>
<evidence type="ECO:0000256" key="1">
    <source>
        <dbReference type="ARBA" id="ARBA00022536"/>
    </source>
</evidence>
<sequence length="112" mass="12193">MDDMNECSSNPCFNGGTCLDQVNGYVCNCDAGYTGAHCETKNWIQMTPSTVCFGARGATLDAPELIFDNLSAPLLVTTDQEFQVWFVEDLADCSEHDNGLAKTCAEVYGLYV</sequence>
<keyword evidence="8" id="KW-1185">Reference proteome</keyword>
<dbReference type="Pfam" id="PF00008">
    <property type="entry name" value="EGF"/>
    <property type="match status" value="1"/>
</dbReference>
<feature type="domain" description="EGF-like" evidence="6">
    <location>
        <begin position="3"/>
        <end position="39"/>
    </location>
</feature>
<dbReference type="GO" id="GO:0007219">
    <property type="term" value="P:Notch signaling pathway"/>
    <property type="evidence" value="ECO:0007669"/>
    <property type="project" value="TreeGrafter"/>
</dbReference>
<dbReference type="GO" id="GO:0005112">
    <property type="term" value="F:Notch binding"/>
    <property type="evidence" value="ECO:0007669"/>
    <property type="project" value="TreeGrafter"/>
</dbReference>
<dbReference type="AlphaFoldDB" id="A0A9W9YAE6"/>